<evidence type="ECO:0000256" key="3">
    <source>
        <dbReference type="ARBA" id="ARBA00022801"/>
    </source>
</evidence>
<proteinExistence type="predicted"/>
<dbReference type="GO" id="GO:0005634">
    <property type="term" value="C:nucleus"/>
    <property type="evidence" value="ECO:0007669"/>
    <property type="project" value="TreeGrafter"/>
</dbReference>
<dbReference type="GO" id="GO:0004386">
    <property type="term" value="F:helicase activity"/>
    <property type="evidence" value="ECO:0007669"/>
    <property type="project" value="UniProtKB-KW"/>
</dbReference>
<dbReference type="InterPro" id="IPR036389">
    <property type="entry name" value="RNase_III_sf"/>
</dbReference>
<dbReference type="CDD" id="cd00593">
    <property type="entry name" value="RIBOc"/>
    <property type="match status" value="2"/>
</dbReference>
<feature type="domain" description="RNase III" evidence="7">
    <location>
        <begin position="675"/>
        <end position="827"/>
    </location>
</feature>
<dbReference type="Pfam" id="PF00636">
    <property type="entry name" value="Ribonuclease_3"/>
    <property type="match status" value="2"/>
</dbReference>
<keyword evidence="3" id="KW-0378">Hydrolase</keyword>
<evidence type="ECO:0000256" key="6">
    <source>
        <dbReference type="SAM" id="MobiDB-lite"/>
    </source>
</evidence>
<dbReference type="Proteomes" id="UP000765509">
    <property type="component" value="Unassembled WGS sequence"/>
</dbReference>
<dbReference type="OrthoDB" id="416741at2759"/>
<keyword evidence="2" id="KW-0547">Nucleotide-binding</keyword>
<dbReference type="SUPFAM" id="SSF69065">
    <property type="entry name" value="RNase III domain-like"/>
    <property type="match status" value="2"/>
</dbReference>
<evidence type="ECO:0000313" key="8">
    <source>
        <dbReference type="EMBL" id="MBW0463309.1"/>
    </source>
</evidence>
<keyword evidence="1" id="KW-0677">Repeat</keyword>
<evidence type="ECO:0000313" key="9">
    <source>
        <dbReference type="Proteomes" id="UP000765509"/>
    </source>
</evidence>
<keyword evidence="9" id="KW-1185">Reference proteome</keyword>
<dbReference type="GO" id="GO:0004525">
    <property type="term" value="F:ribonuclease III activity"/>
    <property type="evidence" value="ECO:0007669"/>
    <property type="project" value="InterPro"/>
</dbReference>
<dbReference type="PANTHER" id="PTHR14950:SF37">
    <property type="entry name" value="ENDORIBONUCLEASE DICER"/>
    <property type="match status" value="1"/>
</dbReference>
<evidence type="ECO:0000259" key="7">
    <source>
        <dbReference type="PROSITE" id="PS50142"/>
    </source>
</evidence>
<reference evidence="8" key="1">
    <citation type="submission" date="2021-03" db="EMBL/GenBank/DDBJ databases">
        <title>Draft genome sequence of rust myrtle Austropuccinia psidii MF-1, a brazilian biotype.</title>
        <authorList>
            <person name="Quecine M.C."/>
            <person name="Pachon D.M.R."/>
            <person name="Bonatelli M.L."/>
            <person name="Correr F.H."/>
            <person name="Franceschini L.M."/>
            <person name="Leite T.F."/>
            <person name="Margarido G.R.A."/>
            <person name="Almeida C.A."/>
            <person name="Ferrarezi J.A."/>
            <person name="Labate C.A."/>
        </authorList>
    </citation>
    <scope>NUCLEOTIDE SEQUENCE</scope>
    <source>
        <strain evidence="8">MF-1</strain>
    </source>
</reference>
<accession>A0A9Q3BDJ9</accession>
<dbReference type="GO" id="GO:0003723">
    <property type="term" value="F:RNA binding"/>
    <property type="evidence" value="ECO:0007669"/>
    <property type="project" value="TreeGrafter"/>
</dbReference>
<dbReference type="AlphaFoldDB" id="A0A9Q3BDJ9"/>
<dbReference type="PROSITE" id="PS50142">
    <property type="entry name" value="RNASE_3_2"/>
    <property type="match status" value="2"/>
</dbReference>
<gene>
    <name evidence="8" type="ORF">O181_003024</name>
</gene>
<dbReference type="InterPro" id="IPR000999">
    <property type="entry name" value="RNase_III_dom"/>
</dbReference>
<name>A0A9Q3BDJ9_9BASI</name>
<dbReference type="InterPro" id="IPR005034">
    <property type="entry name" value="Dicer_dimerisation"/>
</dbReference>
<evidence type="ECO:0000256" key="4">
    <source>
        <dbReference type="ARBA" id="ARBA00022806"/>
    </source>
</evidence>
<protein>
    <recommendedName>
        <fullName evidence="7">RNase III domain-containing protein</fullName>
    </recommendedName>
</protein>
<evidence type="ECO:0000256" key="1">
    <source>
        <dbReference type="ARBA" id="ARBA00022737"/>
    </source>
</evidence>
<dbReference type="SMART" id="SM00535">
    <property type="entry name" value="RIBOc"/>
    <property type="match status" value="2"/>
</dbReference>
<sequence>MLKKSRIPILHFKSSNQSPSKSKTLVFTSNNNSIEVNEDNSISILNQIQPFLYNKHLQSTQNQNQNQNQTKPIFQINYSFETITKPNQNPSFLATLSLPPIDPYLPLGSNSFTTHEPLTSKREAKKLVALLACQELATLNLPSCLQNQSDQNHELIQSQHLQSTSNQDHLNQSQTKSPQIDSSENNDLNIIPELSKLSDLPEIVQLTSPNIFGHPNHSNQSYLHKVTFHLPPPQPQSYSIGLITSNKLHPQSIPTDRSINSQRLSYTLQKGLLLNWSDDQRKEYLAQLDHFTKLVIQISICRKKFQGDLIYFLAPLTSDGLLDYNLLKQPLLPLTDPKDQLLPPPTHQILVSSLRSLHFRLFKFSHFDDDLTLQSEVPSTISNSLPLARFFKHLTKFTSLGHFFSVIHQIPHKQQTSSTLVVLNSIFKLQDDVIQVLRSDHNQDDSIQDNNPYQVILPHTSLEISQISLEFWRVAAYLPFLIRDLIHYEYSHRVSEQFKCASLSLNLVIEALTPPGRRISPDYQTLETIGDSFLKLATTVHLYLSQHESSEGTLSALRSKTTDNIFLRRKLFDSQIAIYILSNTFRTGDAFSPMHIDDGSFSEDGQFQIKLARKVLSDVAEALLGAAYVSGGVLDGLKVGTYLGLYFGGFEAWENRISDLPLLESNGELIQSEGWIHLQETIGYSFRNLKFLSRALTHRSMVTKYEDCYERQEWIGDALLDLWTIDKLHRLLSPLTSAELTLMRASLVSNGTLGFLALRKLSLQSLIVHRSDGLPNQIHDAIEDFSQFDTIASFFNNLINAFIASDPPKVLGDVVEAIIGGVFIDSGLSIVTVFRVLDRIYGDALGQLGRCEPRDPISMLQLLRGSSGCKQILSQWRDLKAKDQENSQVEEAESSCELSNVKKRGTNQECWISFHGQKVGGCLHKGSKFLAEQRASLEALEELEALIKTQKELVIEGEENGWQACDCLRFRIEKHKNELNTCSEEAIQTKVTTQVDAESEKRGLLDNIKVEDILEMEIEKGLIRGNLQELAEFVDQGESDREVEEGLVLKKKRKLAR</sequence>
<comment type="caution">
    <text evidence="8">The sequence shown here is derived from an EMBL/GenBank/DDBJ whole genome shotgun (WGS) entry which is preliminary data.</text>
</comment>
<keyword evidence="5" id="KW-0067">ATP-binding</keyword>
<organism evidence="8 9">
    <name type="scientific">Austropuccinia psidii MF-1</name>
    <dbReference type="NCBI Taxonomy" id="1389203"/>
    <lineage>
        <taxon>Eukaryota</taxon>
        <taxon>Fungi</taxon>
        <taxon>Dikarya</taxon>
        <taxon>Basidiomycota</taxon>
        <taxon>Pucciniomycotina</taxon>
        <taxon>Pucciniomycetes</taxon>
        <taxon>Pucciniales</taxon>
        <taxon>Sphaerophragmiaceae</taxon>
        <taxon>Austropuccinia</taxon>
    </lineage>
</organism>
<dbReference type="EMBL" id="AVOT02000523">
    <property type="protein sequence ID" value="MBW0463309.1"/>
    <property type="molecule type" value="Genomic_DNA"/>
</dbReference>
<evidence type="ECO:0000256" key="5">
    <source>
        <dbReference type="ARBA" id="ARBA00022840"/>
    </source>
</evidence>
<dbReference type="PANTHER" id="PTHR14950">
    <property type="entry name" value="DICER-RELATED"/>
    <property type="match status" value="1"/>
</dbReference>
<feature type="domain" description="RNase III" evidence="7">
    <location>
        <begin position="487"/>
        <end position="632"/>
    </location>
</feature>
<dbReference type="Pfam" id="PF03368">
    <property type="entry name" value="Dicer_dimer"/>
    <property type="match status" value="1"/>
</dbReference>
<feature type="region of interest" description="Disordered" evidence="6">
    <location>
        <begin position="160"/>
        <end position="186"/>
    </location>
</feature>
<evidence type="ECO:0000256" key="2">
    <source>
        <dbReference type="ARBA" id="ARBA00022741"/>
    </source>
</evidence>
<dbReference type="GO" id="GO:0005524">
    <property type="term" value="F:ATP binding"/>
    <property type="evidence" value="ECO:0007669"/>
    <property type="project" value="UniProtKB-KW"/>
</dbReference>
<dbReference type="GO" id="GO:0030422">
    <property type="term" value="P:siRNA processing"/>
    <property type="evidence" value="ECO:0007669"/>
    <property type="project" value="TreeGrafter"/>
</dbReference>
<dbReference type="GO" id="GO:0005737">
    <property type="term" value="C:cytoplasm"/>
    <property type="evidence" value="ECO:0007669"/>
    <property type="project" value="TreeGrafter"/>
</dbReference>
<keyword evidence="4" id="KW-0347">Helicase</keyword>
<dbReference type="Gene3D" id="1.10.1520.10">
    <property type="entry name" value="Ribonuclease III domain"/>
    <property type="match status" value="2"/>
</dbReference>